<dbReference type="InterPro" id="IPR050599">
    <property type="entry name" value="VDCC_alpha-1_subunit"/>
</dbReference>
<evidence type="ECO:0000256" key="9">
    <source>
        <dbReference type="ARBA" id="ARBA00022989"/>
    </source>
</evidence>
<keyword evidence="9 15" id="KW-1133">Transmembrane helix</keyword>
<evidence type="ECO:0000313" key="17">
    <source>
        <dbReference type="EMBL" id="CAE7559358.1"/>
    </source>
</evidence>
<keyword evidence="7" id="KW-0106">Calcium</keyword>
<feature type="transmembrane region" description="Helical" evidence="15">
    <location>
        <begin position="315"/>
        <end position="332"/>
    </location>
</feature>
<protein>
    <recommendedName>
        <fullName evidence="16">EF-hand domain-containing protein</fullName>
    </recommendedName>
</protein>
<dbReference type="InterPro" id="IPR027359">
    <property type="entry name" value="Volt_channel_dom_sf"/>
</dbReference>
<evidence type="ECO:0000256" key="10">
    <source>
        <dbReference type="ARBA" id="ARBA00023065"/>
    </source>
</evidence>
<feature type="transmembrane region" description="Helical" evidence="15">
    <location>
        <begin position="283"/>
        <end position="303"/>
    </location>
</feature>
<dbReference type="AlphaFoldDB" id="A0A812U8N1"/>
<comment type="subcellular location">
    <subcellularLocation>
        <location evidence="1">Membrane</location>
        <topology evidence="1">Multi-pass membrane protein</topology>
    </subcellularLocation>
</comment>
<evidence type="ECO:0000256" key="7">
    <source>
        <dbReference type="ARBA" id="ARBA00022837"/>
    </source>
</evidence>
<organism evidence="17 18">
    <name type="scientific">Symbiodinium natans</name>
    <dbReference type="NCBI Taxonomy" id="878477"/>
    <lineage>
        <taxon>Eukaryota</taxon>
        <taxon>Sar</taxon>
        <taxon>Alveolata</taxon>
        <taxon>Dinophyceae</taxon>
        <taxon>Suessiales</taxon>
        <taxon>Symbiodiniaceae</taxon>
        <taxon>Symbiodinium</taxon>
    </lineage>
</organism>
<dbReference type="SUPFAM" id="SSF81324">
    <property type="entry name" value="Voltage-gated potassium channels"/>
    <property type="match status" value="1"/>
</dbReference>
<evidence type="ECO:0000256" key="15">
    <source>
        <dbReference type="SAM" id="Phobius"/>
    </source>
</evidence>
<keyword evidence="6 15" id="KW-0812">Transmembrane</keyword>
<keyword evidence="8" id="KW-0851">Voltage-gated channel</keyword>
<dbReference type="Proteomes" id="UP000604046">
    <property type="component" value="Unassembled WGS sequence"/>
</dbReference>
<accession>A0A812U8N1</accession>
<dbReference type="Pfam" id="PF00520">
    <property type="entry name" value="Ion_trans"/>
    <property type="match status" value="1"/>
</dbReference>
<evidence type="ECO:0000256" key="5">
    <source>
        <dbReference type="ARBA" id="ARBA00022673"/>
    </source>
</evidence>
<evidence type="ECO:0000256" key="14">
    <source>
        <dbReference type="SAM" id="MobiDB-lite"/>
    </source>
</evidence>
<dbReference type="GO" id="GO:0005509">
    <property type="term" value="F:calcium ion binding"/>
    <property type="evidence" value="ECO:0007669"/>
    <property type="project" value="InterPro"/>
</dbReference>
<evidence type="ECO:0000256" key="6">
    <source>
        <dbReference type="ARBA" id="ARBA00022692"/>
    </source>
</evidence>
<name>A0A812U8N1_9DINO</name>
<keyword evidence="4" id="KW-0109">Calcium transport</keyword>
<keyword evidence="3" id="KW-0597">Phosphoprotein</keyword>
<evidence type="ECO:0000313" key="18">
    <source>
        <dbReference type="Proteomes" id="UP000604046"/>
    </source>
</evidence>
<gene>
    <name evidence="17" type="ORF">SNAT2548_LOCUS31511</name>
</gene>
<keyword evidence="12" id="KW-0325">Glycoprotein</keyword>
<feature type="domain" description="EF-hand" evidence="16">
    <location>
        <begin position="622"/>
        <end position="657"/>
    </location>
</feature>
<keyword evidence="5" id="KW-0107">Calcium channel</keyword>
<evidence type="ECO:0000256" key="1">
    <source>
        <dbReference type="ARBA" id="ARBA00004141"/>
    </source>
</evidence>
<dbReference type="GO" id="GO:0008331">
    <property type="term" value="F:high voltage-gated calcium channel activity"/>
    <property type="evidence" value="ECO:0007669"/>
    <property type="project" value="TreeGrafter"/>
</dbReference>
<evidence type="ECO:0000256" key="3">
    <source>
        <dbReference type="ARBA" id="ARBA00022553"/>
    </source>
</evidence>
<dbReference type="PANTHER" id="PTHR45628">
    <property type="entry name" value="VOLTAGE-DEPENDENT CALCIUM CHANNEL TYPE A SUBUNIT ALPHA-1"/>
    <property type="match status" value="1"/>
</dbReference>
<keyword evidence="10" id="KW-0406">Ion transport</keyword>
<feature type="compositionally biased region" description="Low complexity" evidence="14">
    <location>
        <begin position="576"/>
        <end position="590"/>
    </location>
</feature>
<dbReference type="PROSITE" id="PS50222">
    <property type="entry name" value="EF_HAND_2"/>
    <property type="match status" value="1"/>
</dbReference>
<feature type="transmembrane region" description="Helical" evidence="15">
    <location>
        <begin position="352"/>
        <end position="372"/>
    </location>
</feature>
<dbReference type="OrthoDB" id="420714at2759"/>
<evidence type="ECO:0000256" key="2">
    <source>
        <dbReference type="ARBA" id="ARBA00022448"/>
    </source>
</evidence>
<evidence type="ECO:0000256" key="4">
    <source>
        <dbReference type="ARBA" id="ARBA00022568"/>
    </source>
</evidence>
<evidence type="ECO:0000256" key="8">
    <source>
        <dbReference type="ARBA" id="ARBA00022882"/>
    </source>
</evidence>
<feature type="region of interest" description="Disordered" evidence="14">
    <location>
        <begin position="1"/>
        <end position="21"/>
    </location>
</feature>
<reference evidence="17" key="1">
    <citation type="submission" date="2021-02" db="EMBL/GenBank/DDBJ databases">
        <authorList>
            <person name="Dougan E. K."/>
            <person name="Rhodes N."/>
            <person name="Thang M."/>
            <person name="Chan C."/>
        </authorList>
    </citation>
    <scope>NUCLEOTIDE SEQUENCE</scope>
</reference>
<feature type="region of interest" description="Disordered" evidence="14">
    <location>
        <begin position="569"/>
        <end position="593"/>
    </location>
</feature>
<keyword evidence="2" id="KW-0813">Transport</keyword>
<feature type="transmembrane region" description="Helical" evidence="15">
    <location>
        <begin position="418"/>
        <end position="441"/>
    </location>
</feature>
<dbReference type="InterPro" id="IPR002048">
    <property type="entry name" value="EF_hand_dom"/>
</dbReference>
<keyword evidence="13" id="KW-0407">Ion channel</keyword>
<dbReference type="GO" id="GO:0098703">
    <property type="term" value="P:calcium ion import across plasma membrane"/>
    <property type="evidence" value="ECO:0007669"/>
    <property type="project" value="TreeGrafter"/>
</dbReference>
<feature type="transmembrane region" description="Helical" evidence="15">
    <location>
        <begin position="491"/>
        <end position="519"/>
    </location>
</feature>
<evidence type="ECO:0000259" key="16">
    <source>
        <dbReference type="PROSITE" id="PS50222"/>
    </source>
</evidence>
<comment type="caution">
    <text evidence="17">The sequence shown here is derived from an EMBL/GenBank/DDBJ whole genome shotgun (WGS) entry which is preliminary data.</text>
</comment>
<dbReference type="InterPro" id="IPR005821">
    <property type="entry name" value="Ion_trans_dom"/>
</dbReference>
<dbReference type="EMBL" id="CAJNDS010002662">
    <property type="protein sequence ID" value="CAE7559358.1"/>
    <property type="molecule type" value="Genomic_DNA"/>
</dbReference>
<dbReference type="PANTHER" id="PTHR45628:SF7">
    <property type="entry name" value="VOLTAGE-DEPENDENT CALCIUM CHANNEL TYPE A SUBUNIT ALPHA-1"/>
    <property type="match status" value="1"/>
</dbReference>
<keyword evidence="18" id="KW-1185">Reference proteome</keyword>
<proteinExistence type="predicted"/>
<dbReference type="Gene3D" id="1.20.120.350">
    <property type="entry name" value="Voltage-gated potassium channels. Chain C"/>
    <property type="match status" value="1"/>
</dbReference>
<evidence type="ECO:0000256" key="12">
    <source>
        <dbReference type="ARBA" id="ARBA00023180"/>
    </source>
</evidence>
<sequence>MSLDEPPSIQGPPESMMPELLISRPSPEPLQVLQVCDNAANAALDSIATTAAETSATPETKQASTLQNSGLADDVDGFGPMCASLTDHSRNSVTEHIEQTLRMRLGINGKLISGRELHDAAVSLGLTRYTESDVNTIVNKLASFVHLRFEQTDKKSTRLQHSGTFSRFLGVHRRDAPIEMTIDERSRAIWEWPHDGASSMTDFLRGNVSEAANTQQHNLVPFQALVMAFSMDGDGRKIFGTSAELFRAIKELFLAGDTNRLVAELTFVRINDLAAPTQPTDPVLYIEPFVALLIVANAALLGLQTDVAWEEWAGWQWVEVAFTLVFAGEILVRIRLVGLRYYLSGPESTWNYFDMFLVMAGLIDILLTSLVAESEAAATQLLRSFRLVRLTRTFRVFRLKFLKELQLMIKGLVGGFRTLCLANCLLFSVLYVIAVFATIAIGRADWSPEEEQIQKLFASVPDSIFTAFRCYTGECMAEGGEPLAPILAARFGFLFTFSYVLCYMLITLGIFNVILAVYVDITMKAARESELTHEQHERESIRVARLTRELVKKFTKEYRKHQKMMSPVEYGDDLSHSGSSPRLPGGSPTLGEEDDDQIEISKELFLTVVQDRHVQRLMDDLDLPPDRANLFEALDADGSGTLHVAELVQGLLKVRGDLKKTDTVATLLATRAVFRMLERLSKDLEELRQDTATLVGRNMIARPRRQSIFDF</sequence>
<dbReference type="Gene3D" id="1.10.287.70">
    <property type="match status" value="1"/>
</dbReference>
<evidence type="ECO:0000256" key="11">
    <source>
        <dbReference type="ARBA" id="ARBA00023136"/>
    </source>
</evidence>
<dbReference type="GO" id="GO:0005891">
    <property type="term" value="C:voltage-gated calcium channel complex"/>
    <property type="evidence" value="ECO:0007669"/>
    <property type="project" value="TreeGrafter"/>
</dbReference>
<evidence type="ECO:0000256" key="13">
    <source>
        <dbReference type="ARBA" id="ARBA00023303"/>
    </source>
</evidence>
<keyword evidence="11 15" id="KW-0472">Membrane</keyword>